<evidence type="ECO:0000313" key="1">
    <source>
        <dbReference type="EMBL" id="QHT16467.1"/>
    </source>
</evidence>
<evidence type="ECO:0008006" key="2">
    <source>
        <dbReference type="Google" id="ProtNLM"/>
    </source>
</evidence>
<dbReference type="EMBL" id="MN739626">
    <property type="protein sequence ID" value="QHT16467.1"/>
    <property type="molecule type" value="Genomic_DNA"/>
</dbReference>
<name>A0A6C0DIW9_9ZZZZ</name>
<sequence>MGSYIGQHLEIYFKRSKLFTTIFIQMFATNPKNGKQIRIMNSDASAWKDSKTLAWMKEPFSKDKKRWNRWDLLVTSVEPGFLKWKPDILLLTEETPEANAFLKTMDAKDIRFILVSTKALKSLNSEAFDISSLGNVICLEEFQHMYPFLGPAWSGTVEDAILCASIIFRYNRVIGLNPTHDRLNQLRFNDLKLEILERHGGPEPLVLIQQLYKSPNKTRNKELQKCLRKNLENPYIDEILLFIEGKDVEVPVDKKIKQVPMKSRLSYANCIDAIQKVVGPGKLVVFANADIYLEKSWKAIWSVNMKDIFFALLRWEEVDGKEPTLFGPRNDSQDTWAIHSDSVLNKTWNLDAFNIPFGKAGCDNAILVEFLRNKFKIINPAMSLKTIHVHASEIRNYEKTDIIDRPIYMFVKPSGLHELHPITSWSGWAGEPIPYEALDRPLKATTAKHLNMFCSQINRDPSFVWAAEGLNSYMPPVGQDRPIEVVGGAFVSPSGLVYRHTDIYVGETDIQKSVWSDNRLSHLMASYNVESMMAFQLDPTWVQEPALFTLYYLSKVIQQNKKNPNSSFWCKKTNYLLAAIQLFKWEKAQGRLLEYSEQGQVFAQHVVGRTCHGTRPVKVDIDALRDAMNGKWQSTVSLLQKKAIIVEDTYHMKDDLVNKLSEKLKNAGYQVEHILTHSDATKWAIALSGASLVLLSSSLKNIKDPSWAWLWLAPIGCRILELQEEREPSDLLVHLAAASGLDWTLLQYPRSTPEGFKKIVEKEVDKFLVVSGKPAPKLELNATLSDTIPCLIETEALTAKPVIRTPPKSMKFGFFGHKGDSFREMIDLWVERDFVERKEDSSLTHCFLGDVLLYDRPTWNWLDKASDKEKGYRLCLTGNPDSSEKPRAKPWIFWPREPRLVEELSQIPRKSYEDRKDTMVFYGRIENQDQGKWRQDISGWKMACAKFSMQQGKEPYVLKPREYLETLQNAKYGLCIRGYGPKCNREIELLAMGTVPVVTNGVEISDYAEPLVDGTHVLCVSDYQDAMEKICKISEEKWLEMSEAGFKWWKRNCSVEGSWNTTRNLLN</sequence>
<accession>A0A6C0DIW9</accession>
<organism evidence="1">
    <name type="scientific">viral metagenome</name>
    <dbReference type="NCBI Taxonomy" id="1070528"/>
    <lineage>
        <taxon>unclassified sequences</taxon>
        <taxon>metagenomes</taxon>
        <taxon>organismal metagenomes</taxon>
    </lineage>
</organism>
<proteinExistence type="predicted"/>
<protein>
    <recommendedName>
        <fullName evidence="2">Glycosyltransferase</fullName>
    </recommendedName>
</protein>
<reference evidence="1" key="1">
    <citation type="journal article" date="2020" name="Nature">
        <title>Giant virus diversity and host interactions through global metagenomics.</title>
        <authorList>
            <person name="Schulz F."/>
            <person name="Roux S."/>
            <person name="Paez-Espino D."/>
            <person name="Jungbluth S."/>
            <person name="Walsh D.A."/>
            <person name="Denef V.J."/>
            <person name="McMahon K.D."/>
            <person name="Konstantinidis K.T."/>
            <person name="Eloe-Fadrosh E.A."/>
            <person name="Kyrpides N.C."/>
            <person name="Woyke T."/>
        </authorList>
    </citation>
    <scope>NUCLEOTIDE SEQUENCE</scope>
    <source>
        <strain evidence="1">GVMAG-M-3300023174-189</strain>
    </source>
</reference>
<dbReference type="AlphaFoldDB" id="A0A6C0DIW9"/>